<evidence type="ECO:0000313" key="3">
    <source>
        <dbReference type="EMBL" id="EMF79675.1"/>
    </source>
</evidence>
<protein>
    <submittedName>
        <fullName evidence="3">Uncharacterized protein</fullName>
    </submittedName>
</protein>
<proteinExistence type="predicted"/>
<evidence type="ECO:0000313" key="4">
    <source>
        <dbReference type="Proteomes" id="UP000011770"/>
    </source>
</evidence>
<name>M3GT30_9LEPT</name>
<comment type="caution">
    <text evidence="3">The sequence shown here is derived from an EMBL/GenBank/DDBJ whole genome shotgun (WGS) entry which is preliminary data.</text>
</comment>
<feature type="region of interest" description="Disordered" evidence="1">
    <location>
        <begin position="40"/>
        <end position="70"/>
    </location>
</feature>
<sequence length="144" mass="16722">MNRKDFFKKGFAKIFDFAQENAADLVSGFQEIASKETFIRQPAPKKTKSKNIKKKQSFFSPNKSNRTEKERLETSKLLRVRYPKLDFSKNALVAEIVSTLVPTAFCFRSSMRPRKNIFLEWTSISTLVCFVKIGLVSTRVRMKR</sequence>
<accession>M3GT30</accession>
<gene>
    <name evidence="3" type="ORF">LEP1GSC188_1645</name>
</gene>
<keyword evidence="2" id="KW-1133">Transmembrane helix</keyword>
<keyword evidence="2" id="KW-0472">Membrane</keyword>
<reference evidence="3 4" key="1">
    <citation type="submission" date="2013-01" db="EMBL/GenBank/DDBJ databases">
        <authorList>
            <person name="Harkins D.M."/>
            <person name="Durkin A.S."/>
            <person name="Brinkac L.M."/>
            <person name="Haft D.H."/>
            <person name="Selengut J.D."/>
            <person name="Sanka R."/>
            <person name="DePew J."/>
            <person name="Purushe J."/>
            <person name="Tulsiani S.M."/>
            <person name="Graham G.C."/>
            <person name="Burns M.-A."/>
            <person name="Dohnt M.F."/>
            <person name="Smythe L.D."/>
            <person name="McKay D.B."/>
            <person name="Craig S.B."/>
            <person name="Vinetz J.M."/>
            <person name="Sutton G.G."/>
            <person name="Nierman W.C."/>
            <person name="Fouts D.E."/>
        </authorList>
    </citation>
    <scope>NUCLEOTIDE SEQUENCE [LARGE SCALE GENOMIC DNA]</scope>
    <source>
        <strain evidence="3 4">LT2116</strain>
    </source>
</reference>
<evidence type="ECO:0000256" key="2">
    <source>
        <dbReference type="SAM" id="Phobius"/>
    </source>
</evidence>
<organism evidence="3 4">
    <name type="scientific">Leptospira weilii serovar Topaz str. LT2116</name>
    <dbReference type="NCBI Taxonomy" id="1088540"/>
    <lineage>
        <taxon>Bacteria</taxon>
        <taxon>Pseudomonadati</taxon>
        <taxon>Spirochaetota</taxon>
        <taxon>Spirochaetia</taxon>
        <taxon>Leptospirales</taxon>
        <taxon>Leptospiraceae</taxon>
        <taxon>Leptospira</taxon>
    </lineage>
</organism>
<keyword evidence="2" id="KW-0812">Transmembrane</keyword>
<feature type="compositionally biased region" description="Basic residues" evidence="1">
    <location>
        <begin position="43"/>
        <end position="56"/>
    </location>
</feature>
<dbReference type="Proteomes" id="UP000011770">
    <property type="component" value="Unassembled WGS sequence"/>
</dbReference>
<feature type="transmembrane region" description="Helical" evidence="2">
    <location>
        <begin position="117"/>
        <end position="135"/>
    </location>
</feature>
<dbReference type="EMBL" id="AHOR02000076">
    <property type="protein sequence ID" value="EMF79675.1"/>
    <property type="molecule type" value="Genomic_DNA"/>
</dbReference>
<evidence type="ECO:0000256" key="1">
    <source>
        <dbReference type="SAM" id="MobiDB-lite"/>
    </source>
</evidence>
<dbReference type="AlphaFoldDB" id="M3GT30"/>